<evidence type="ECO:0008006" key="4">
    <source>
        <dbReference type="Google" id="ProtNLM"/>
    </source>
</evidence>
<dbReference type="PROSITE" id="PS00061">
    <property type="entry name" value="ADH_SHORT"/>
    <property type="match status" value="1"/>
</dbReference>
<dbReference type="PRINTS" id="PR00080">
    <property type="entry name" value="SDRFAMILY"/>
</dbReference>
<dbReference type="SUPFAM" id="SSF51735">
    <property type="entry name" value="NAD(P)-binding Rossmann-fold domains"/>
    <property type="match status" value="1"/>
</dbReference>
<dbReference type="AlphaFoldDB" id="A0A0C2GVX2"/>
<keyword evidence="1" id="KW-0560">Oxidoreductase</keyword>
<dbReference type="InterPro" id="IPR002347">
    <property type="entry name" value="SDR_fam"/>
</dbReference>
<evidence type="ECO:0000313" key="3">
    <source>
        <dbReference type="Proteomes" id="UP000054047"/>
    </source>
</evidence>
<gene>
    <name evidence="2" type="ORF">ANCDUO_08481</name>
</gene>
<dbReference type="PANTHER" id="PTHR44115:SF4">
    <property type="entry name" value="OXIDOREDUCTASE"/>
    <property type="match status" value="1"/>
</dbReference>
<dbReference type="InterPro" id="IPR036291">
    <property type="entry name" value="NAD(P)-bd_dom_sf"/>
</dbReference>
<dbReference type="Gene3D" id="3.40.50.720">
    <property type="entry name" value="NAD(P)-binding Rossmann-like Domain"/>
    <property type="match status" value="1"/>
</dbReference>
<organism evidence="2 3">
    <name type="scientific">Ancylostoma duodenale</name>
    <dbReference type="NCBI Taxonomy" id="51022"/>
    <lineage>
        <taxon>Eukaryota</taxon>
        <taxon>Metazoa</taxon>
        <taxon>Ecdysozoa</taxon>
        <taxon>Nematoda</taxon>
        <taxon>Chromadorea</taxon>
        <taxon>Rhabditida</taxon>
        <taxon>Rhabditina</taxon>
        <taxon>Rhabditomorpha</taxon>
        <taxon>Strongyloidea</taxon>
        <taxon>Ancylostomatidae</taxon>
        <taxon>Ancylostomatinae</taxon>
        <taxon>Ancylostoma</taxon>
    </lineage>
</organism>
<reference evidence="2 3" key="1">
    <citation type="submission" date="2013-12" db="EMBL/GenBank/DDBJ databases">
        <title>Draft genome of the parsitic nematode Ancylostoma duodenale.</title>
        <authorList>
            <person name="Mitreva M."/>
        </authorList>
    </citation>
    <scope>NUCLEOTIDE SEQUENCE [LARGE SCALE GENOMIC DNA]</scope>
    <source>
        <strain evidence="2 3">Zhejiang</strain>
    </source>
</reference>
<dbReference type="GO" id="GO:0016491">
    <property type="term" value="F:oxidoreductase activity"/>
    <property type="evidence" value="ECO:0007669"/>
    <property type="project" value="UniProtKB-KW"/>
</dbReference>
<accession>A0A0C2GVX2</accession>
<name>A0A0C2GVX2_9BILA</name>
<evidence type="ECO:0000256" key="1">
    <source>
        <dbReference type="ARBA" id="ARBA00023002"/>
    </source>
</evidence>
<dbReference type="PRINTS" id="PR00081">
    <property type="entry name" value="GDHRDH"/>
</dbReference>
<protein>
    <recommendedName>
        <fullName evidence="4">3-oxoacyl-[acyl-carrier-protein] reductase domain protein</fullName>
    </recommendedName>
</protein>
<dbReference type="Pfam" id="PF13561">
    <property type="entry name" value="adh_short_C2"/>
    <property type="match status" value="1"/>
</dbReference>
<dbReference type="PANTHER" id="PTHR44115">
    <property type="entry name" value="PROTEIN CBG09704"/>
    <property type="match status" value="1"/>
</dbReference>
<dbReference type="InterPro" id="IPR020904">
    <property type="entry name" value="Sc_DH/Rdtase_CS"/>
</dbReference>
<sequence length="165" mass="17813">MVQLARPHLAKTKGEVVNVSSIAGQPKGSPTFMYYAMAKAALDQMTRSLALELIPEGVRVNSVSPGAVVTRFCQSSGLSDADAAKELQKANQFGKMFQFYEKFASSPDSLPIREIGQPEDIANIIAFLADRRVSRYIIGQTIVADGGSMLVIAANANASNFREEK</sequence>
<evidence type="ECO:0000313" key="2">
    <source>
        <dbReference type="EMBL" id="KIH61251.1"/>
    </source>
</evidence>
<dbReference type="Proteomes" id="UP000054047">
    <property type="component" value="Unassembled WGS sequence"/>
</dbReference>
<proteinExistence type="predicted"/>
<dbReference type="EMBL" id="KN730281">
    <property type="protein sequence ID" value="KIH61251.1"/>
    <property type="molecule type" value="Genomic_DNA"/>
</dbReference>
<keyword evidence="3" id="KW-1185">Reference proteome</keyword>
<dbReference type="OrthoDB" id="47007at2759"/>